<dbReference type="Proteomes" id="UP001273589">
    <property type="component" value="Unassembled WGS sequence"/>
</dbReference>
<protein>
    <submittedName>
        <fullName evidence="1">Uncharacterized protein</fullName>
    </submittedName>
</protein>
<dbReference type="AlphaFoldDB" id="A0AAJ2PQ16"/>
<accession>A0AAJ2PQ16</accession>
<organism evidence="1 2">
    <name type="scientific">Streptomyces europaeiscabiei</name>
    <dbReference type="NCBI Taxonomy" id="146819"/>
    <lineage>
        <taxon>Bacteria</taxon>
        <taxon>Bacillati</taxon>
        <taxon>Actinomycetota</taxon>
        <taxon>Actinomycetes</taxon>
        <taxon>Kitasatosporales</taxon>
        <taxon>Streptomycetaceae</taxon>
        <taxon>Streptomyces</taxon>
    </lineage>
</organism>
<dbReference type="EMBL" id="JARAWN010000096">
    <property type="protein sequence ID" value="MDX3131570.1"/>
    <property type="molecule type" value="Genomic_DNA"/>
</dbReference>
<sequence>MYDSSIPSDLKAWLDNVALIGRTALSGDSKTLCLEIDFIVPELTMTPHNPTMNELIPLSGASRAQAFDDAVVMARSLAERLAA</sequence>
<evidence type="ECO:0000313" key="1">
    <source>
        <dbReference type="EMBL" id="MDX3131570.1"/>
    </source>
</evidence>
<comment type="caution">
    <text evidence="1">The sequence shown here is derived from an EMBL/GenBank/DDBJ whole genome shotgun (WGS) entry which is preliminary data.</text>
</comment>
<proteinExistence type="predicted"/>
<gene>
    <name evidence="1" type="ORF">PV367_17670</name>
</gene>
<name>A0AAJ2PQ16_9ACTN</name>
<reference evidence="1" key="1">
    <citation type="journal article" date="2023" name="Microb. Genom.">
        <title>Mesoterricola silvestris gen. nov., sp. nov., Mesoterricola sediminis sp. nov., Geothrix oryzae sp. nov., Geothrix edaphica sp. nov., Geothrix rubra sp. nov., and Geothrix limicola sp. nov., six novel members of Acidobacteriota isolated from soils.</title>
        <authorList>
            <person name="Weisberg A.J."/>
            <person name="Pearce E."/>
            <person name="Kramer C.G."/>
            <person name="Chang J.H."/>
            <person name="Clarke C.R."/>
        </authorList>
    </citation>
    <scope>NUCLEOTIDE SEQUENCE</scope>
    <source>
        <strain evidence="1">ND06-05F</strain>
    </source>
</reference>
<evidence type="ECO:0000313" key="2">
    <source>
        <dbReference type="Proteomes" id="UP001273589"/>
    </source>
</evidence>